<dbReference type="EMBL" id="CARXXK010000002">
    <property type="protein sequence ID" value="CAI6357795.1"/>
    <property type="molecule type" value="Genomic_DNA"/>
</dbReference>
<organism evidence="1 2">
    <name type="scientific">Macrosiphum euphorbiae</name>
    <name type="common">potato aphid</name>
    <dbReference type="NCBI Taxonomy" id="13131"/>
    <lineage>
        <taxon>Eukaryota</taxon>
        <taxon>Metazoa</taxon>
        <taxon>Ecdysozoa</taxon>
        <taxon>Arthropoda</taxon>
        <taxon>Hexapoda</taxon>
        <taxon>Insecta</taxon>
        <taxon>Pterygota</taxon>
        <taxon>Neoptera</taxon>
        <taxon>Paraneoptera</taxon>
        <taxon>Hemiptera</taxon>
        <taxon>Sternorrhyncha</taxon>
        <taxon>Aphidomorpha</taxon>
        <taxon>Aphidoidea</taxon>
        <taxon>Aphididae</taxon>
        <taxon>Macrosiphini</taxon>
        <taxon>Macrosiphum</taxon>
    </lineage>
</organism>
<reference evidence="1 2" key="1">
    <citation type="submission" date="2023-01" db="EMBL/GenBank/DDBJ databases">
        <authorList>
            <person name="Whitehead M."/>
        </authorList>
    </citation>
    <scope>NUCLEOTIDE SEQUENCE [LARGE SCALE GENOMIC DNA]</scope>
</reference>
<evidence type="ECO:0000313" key="2">
    <source>
        <dbReference type="Proteomes" id="UP001160148"/>
    </source>
</evidence>
<keyword evidence="2" id="KW-1185">Reference proteome</keyword>
<name>A0AAV0WP03_9HEMI</name>
<dbReference type="Proteomes" id="UP001160148">
    <property type="component" value="Unassembled WGS sequence"/>
</dbReference>
<evidence type="ECO:0000313" key="1">
    <source>
        <dbReference type="EMBL" id="CAI6357795.1"/>
    </source>
</evidence>
<proteinExistence type="predicted"/>
<accession>A0AAV0WP03</accession>
<dbReference type="AlphaFoldDB" id="A0AAV0WP03"/>
<sequence length="106" mass="12040">MTRYRFVGPKNASRMLCDPPRSGTHHRRRALVDRPFPRSVDPRNLLELTWPGGDILMSSGHRANRGSKVTDDNVARAFAETSAKATRHSGGRWVINKYFIEFSEAE</sequence>
<gene>
    <name evidence="1" type="ORF">MEUPH1_LOCUS13385</name>
</gene>
<protein>
    <submittedName>
        <fullName evidence="1">Uncharacterized protein</fullName>
    </submittedName>
</protein>
<comment type="caution">
    <text evidence="1">The sequence shown here is derived from an EMBL/GenBank/DDBJ whole genome shotgun (WGS) entry which is preliminary data.</text>
</comment>